<dbReference type="GO" id="GO:0008270">
    <property type="term" value="F:zinc ion binding"/>
    <property type="evidence" value="ECO:0007669"/>
    <property type="project" value="UniProtKB-UniRule"/>
</dbReference>
<evidence type="ECO:0000256" key="5">
    <source>
        <dbReference type="ARBA" id="ARBA00023239"/>
    </source>
</evidence>
<sequence>MTEFVELLAGYRRFRDTGWREQRARWDELKDGQAPKTMIIACSDSRVDPAQIFDTNPGEMFVVRNVANLVPPFEQGGGRHGVSAALEFAVTQLKVADIVVMGHGACGGCEAAFTGSFADAEEGSGGFIAHWVDMLDDAVARVREEHGSEKSRTALRAVEHEAVRVSLANLRSFPFVCDAEANGTLALHGAWFAISDGILHRLDETRGTFAAEPVE</sequence>
<dbReference type="Gene3D" id="3.40.1050.10">
    <property type="entry name" value="Carbonic anhydrase"/>
    <property type="match status" value="1"/>
</dbReference>
<dbReference type="Proteomes" id="UP000321129">
    <property type="component" value="Unassembled WGS sequence"/>
</dbReference>
<dbReference type="AlphaFoldDB" id="A0A5C6UAZ6"/>
<dbReference type="EMBL" id="VOPY01000002">
    <property type="protein sequence ID" value="TXC69186.1"/>
    <property type="molecule type" value="Genomic_DNA"/>
</dbReference>
<dbReference type="SUPFAM" id="SSF53056">
    <property type="entry name" value="beta-carbonic anhydrase, cab"/>
    <property type="match status" value="1"/>
</dbReference>
<dbReference type="PROSITE" id="PS00704">
    <property type="entry name" value="PROK_CO2_ANHYDRASE_1"/>
    <property type="match status" value="1"/>
</dbReference>
<feature type="binding site" evidence="7">
    <location>
        <position position="42"/>
    </location>
    <ligand>
        <name>Zn(2+)</name>
        <dbReference type="ChEBI" id="CHEBI:29105"/>
    </ligand>
</feature>
<evidence type="ECO:0000256" key="4">
    <source>
        <dbReference type="ARBA" id="ARBA00022833"/>
    </source>
</evidence>
<evidence type="ECO:0000313" key="10">
    <source>
        <dbReference type="Proteomes" id="UP000321129"/>
    </source>
</evidence>
<feature type="binding site" evidence="7">
    <location>
        <position position="103"/>
    </location>
    <ligand>
        <name>Zn(2+)</name>
        <dbReference type="ChEBI" id="CHEBI:29105"/>
    </ligand>
</feature>
<name>A0A5C6UAZ6_9SPHN</name>
<dbReference type="PROSITE" id="PS00705">
    <property type="entry name" value="PROK_CO2_ANHYDRASE_2"/>
    <property type="match status" value="1"/>
</dbReference>
<evidence type="ECO:0000256" key="3">
    <source>
        <dbReference type="ARBA" id="ARBA00022723"/>
    </source>
</evidence>
<evidence type="ECO:0000256" key="2">
    <source>
        <dbReference type="ARBA" id="ARBA00012925"/>
    </source>
</evidence>
<dbReference type="SMART" id="SM00947">
    <property type="entry name" value="Pro_CA"/>
    <property type="match status" value="1"/>
</dbReference>
<dbReference type="EC" id="4.2.1.1" evidence="2 8"/>
<reference evidence="9 10" key="1">
    <citation type="submission" date="2019-08" db="EMBL/GenBank/DDBJ databases">
        <title>Sphingorhabdus soil sp. nov., isolated from arctic soil.</title>
        <authorList>
            <person name="Liu Y."/>
        </authorList>
    </citation>
    <scope>NUCLEOTIDE SEQUENCE [LARGE SCALE GENOMIC DNA]</scope>
    <source>
        <strain evidence="9 10">D-2Q-5-6</strain>
    </source>
</reference>
<organism evidence="9 10">
    <name type="scientific">Flavisphingopyxis soli</name>
    <dbReference type="NCBI Taxonomy" id="2601267"/>
    <lineage>
        <taxon>Bacteria</taxon>
        <taxon>Pseudomonadati</taxon>
        <taxon>Pseudomonadota</taxon>
        <taxon>Alphaproteobacteria</taxon>
        <taxon>Sphingomonadales</taxon>
        <taxon>Sphingopyxidaceae</taxon>
        <taxon>Flavisphingopyxis</taxon>
    </lineage>
</organism>
<dbReference type="InterPro" id="IPR015892">
    <property type="entry name" value="Carbonic_anhydrase_CS"/>
</dbReference>
<proteinExistence type="inferred from homology"/>
<comment type="function">
    <text evidence="8">Reversible hydration of carbon dioxide.</text>
</comment>
<evidence type="ECO:0000256" key="8">
    <source>
        <dbReference type="RuleBase" id="RU003956"/>
    </source>
</evidence>
<dbReference type="PANTHER" id="PTHR11002:SF76">
    <property type="entry name" value="CARBONIC ANHYDRASE"/>
    <property type="match status" value="1"/>
</dbReference>
<keyword evidence="3 7" id="KW-0479">Metal-binding</keyword>
<keyword evidence="10" id="KW-1185">Reference proteome</keyword>
<dbReference type="CDD" id="cd00884">
    <property type="entry name" value="beta_CA_cladeB"/>
    <property type="match status" value="1"/>
</dbReference>
<accession>A0A5C6UAZ6</accession>
<dbReference type="InterPro" id="IPR036874">
    <property type="entry name" value="Carbonic_anhydrase_sf"/>
</dbReference>
<comment type="catalytic activity">
    <reaction evidence="6 8">
        <text>hydrogencarbonate + H(+) = CO2 + H2O</text>
        <dbReference type="Rhea" id="RHEA:10748"/>
        <dbReference type="ChEBI" id="CHEBI:15377"/>
        <dbReference type="ChEBI" id="CHEBI:15378"/>
        <dbReference type="ChEBI" id="CHEBI:16526"/>
        <dbReference type="ChEBI" id="CHEBI:17544"/>
        <dbReference type="EC" id="4.2.1.1"/>
    </reaction>
</comment>
<comment type="cofactor">
    <cofactor evidence="7">
        <name>Zn(2+)</name>
        <dbReference type="ChEBI" id="CHEBI:29105"/>
    </cofactor>
    <text evidence="7">Binds 1 zinc ion per subunit.</text>
</comment>
<dbReference type="InterPro" id="IPR045066">
    <property type="entry name" value="Beta_CA_cladeB"/>
</dbReference>
<dbReference type="GO" id="GO:0015976">
    <property type="term" value="P:carbon utilization"/>
    <property type="evidence" value="ECO:0007669"/>
    <property type="project" value="InterPro"/>
</dbReference>
<dbReference type="OrthoDB" id="9797527at2"/>
<gene>
    <name evidence="9" type="ORF">FSZ31_09715</name>
</gene>
<evidence type="ECO:0000256" key="7">
    <source>
        <dbReference type="PIRSR" id="PIRSR601765-1"/>
    </source>
</evidence>
<dbReference type="GO" id="GO:0004089">
    <property type="term" value="F:carbonate dehydratase activity"/>
    <property type="evidence" value="ECO:0007669"/>
    <property type="project" value="UniProtKB-UniRule"/>
</dbReference>
<evidence type="ECO:0000256" key="1">
    <source>
        <dbReference type="ARBA" id="ARBA00006217"/>
    </source>
</evidence>
<dbReference type="InterPro" id="IPR001765">
    <property type="entry name" value="Carbonic_anhydrase"/>
</dbReference>
<dbReference type="Pfam" id="PF00484">
    <property type="entry name" value="Pro_CA"/>
    <property type="match status" value="1"/>
</dbReference>
<protein>
    <recommendedName>
        <fullName evidence="2 8">Carbonic anhydrase</fullName>
        <ecNumber evidence="2 8">4.2.1.1</ecNumber>
    </recommendedName>
    <alternativeName>
        <fullName evidence="8">Carbonate dehydratase</fullName>
    </alternativeName>
</protein>
<keyword evidence="5 8" id="KW-0456">Lyase</keyword>
<dbReference type="PANTHER" id="PTHR11002">
    <property type="entry name" value="CARBONIC ANHYDRASE"/>
    <property type="match status" value="1"/>
</dbReference>
<evidence type="ECO:0000313" key="9">
    <source>
        <dbReference type="EMBL" id="TXC69186.1"/>
    </source>
</evidence>
<comment type="similarity">
    <text evidence="1 8">Belongs to the beta-class carbonic anhydrase family.</text>
</comment>
<feature type="binding site" evidence="7">
    <location>
        <position position="106"/>
    </location>
    <ligand>
        <name>Zn(2+)</name>
        <dbReference type="ChEBI" id="CHEBI:29105"/>
    </ligand>
</feature>
<feature type="binding site" evidence="7">
    <location>
        <position position="44"/>
    </location>
    <ligand>
        <name>Zn(2+)</name>
        <dbReference type="ChEBI" id="CHEBI:29105"/>
    </ligand>
</feature>
<comment type="caution">
    <text evidence="9">The sequence shown here is derived from an EMBL/GenBank/DDBJ whole genome shotgun (WGS) entry which is preliminary data.</text>
</comment>
<dbReference type="RefSeq" id="WP_147123140.1">
    <property type="nucleotide sequence ID" value="NZ_VOPY01000002.1"/>
</dbReference>
<evidence type="ECO:0000256" key="6">
    <source>
        <dbReference type="ARBA" id="ARBA00048348"/>
    </source>
</evidence>
<keyword evidence="4 7" id="KW-0862">Zinc</keyword>